<evidence type="ECO:0000313" key="5">
    <source>
        <dbReference type="Proteomes" id="UP001204151"/>
    </source>
</evidence>
<dbReference type="PANTHER" id="PTHR43167">
    <property type="entry name" value="PUTATIVE (AFU_ORTHOLOGUE AFUA_6G01830)-RELATED"/>
    <property type="match status" value="1"/>
</dbReference>
<proteinExistence type="predicted"/>
<dbReference type="Proteomes" id="UP001204151">
    <property type="component" value="Unassembled WGS sequence"/>
</dbReference>
<organism evidence="4 5">
    <name type="scientific">Massilia pinisoli</name>
    <dbReference type="NCBI Taxonomy" id="1772194"/>
    <lineage>
        <taxon>Bacteria</taxon>
        <taxon>Pseudomonadati</taxon>
        <taxon>Pseudomonadota</taxon>
        <taxon>Betaproteobacteria</taxon>
        <taxon>Burkholderiales</taxon>
        <taxon>Oxalobacteraceae</taxon>
        <taxon>Telluria group</taxon>
        <taxon>Massilia</taxon>
    </lineage>
</organism>
<dbReference type="Pfam" id="PF01596">
    <property type="entry name" value="Methyltransf_3"/>
    <property type="match status" value="1"/>
</dbReference>
<dbReference type="EMBL" id="JANUGW010000003">
    <property type="protein sequence ID" value="MCS0581113.1"/>
    <property type="molecule type" value="Genomic_DNA"/>
</dbReference>
<evidence type="ECO:0000256" key="1">
    <source>
        <dbReference type="ARBA" id="ARBA00022603"/>
    </source>
</evidence>
<sequence length="194" mass="20615">MNPHLTTLLDELAAFGDAHDGDPANAATRMLNITPDTGEFLAVLVKATGARRILEIGTSNGYSTLWLADAAAPVDGAVTTIELAHDKIEMARANFARAGLDTRITLLEGDAGAMLDSLFDASFDLLFLDSKRSAYLDWWPDIRRVLRPGGLLVVDNATSHAQEMAAFTAAVRADAGFTTSLVPVGKGEFLAVKA</sequence>
<evidence type="ECO:0000256" key="3">
    <source>
        <dbReference type="ARBA" id="ARBA00022691"/>
    </source>
</evidence>
<keyword evidence="3" id="KW-0949">S-adenosyl-L-methionine</keyword>
<keyword evidence="1" id="KW-0489">Methyltransferase</keyword>
<reference evidence="4 5" key="1">
    <citation type="submission" date="2022-08" db="EMBL/GenBank/DDBJ databases">
        <title>Reclassification of Massilia species as members of the genera Telluria, Duganella, Pseudoduganella, Mokoshia gen. nov. and Zemynaea gen. nov. using orthogonal and non-orthogonal genome-based approaches.</title>
        <authorList>
            <person name="Bowman J.P."/>
        </authorList>
    </citation>
    <scope>NUCLEOTIDE SEQUENCE [LARGE SCALE GENOMIC DNA]</scope>
    <source>
        <strain evidence="4 5">JCM 31316</strain>
    </source>
</reference>
<name>A0ABT1ZMI4_9BURK</name>
<evidence type="ECO:0000313" key="4">
    <source>
        <dbReference type="EMBL" id="MCS0581113.1"/>
    </source>
</evidence>
<protein>
    <submittedName>
        <fullName evidence="4">O-methyltransferase</fullName>
    </submittedName>
</protein>
<keyword evidence="5" id="KW-1185">Reference proteome</keyword>
<dbReference type="SUPFAM" id="SSF53335">
    <property type="entry name" value="S-adenosyl-L-methionine-dependent methyltransferases"/>
    <property type="match status" value="1"/>
</dbReference>
<evidence type="ECO:0000256" key="2">
    <source>
        <dbReference type="ARBA" id="ARBA00022679"/>
    </source>
</evidence>
<dbReference type="InterPro" id="IPR029063">
    <property type="entry name" value="SAM-dependent_MTases_sf"/>
</dbReference>
<dbReference type="PANTHER" id="PTHR43167:SF1">
    <property type="entry name" value="PUTATIVE (AFU_ORTHOLOGUE AFUA_6G01830)-RELATED"/>
    <property type="match status" value="1"/>
</dbReference>
<accession>A0ABT1ZMI4</accession>
<keyword evidence="2" id="KW-0808">Transferase</keyword>
<gene>
    <name evidence="4" type="ORF">NX784_05875</name>
</gene>
<dbReference type="Gene3D" id="3.40.50.150">
    <property type="entry name" value="Vaccinia Virus protein VP39"/>
    <property type="match status" value="1"/>
</dbReference>
<comment type="caution">
    <text evidence="4">The sequence shown here is derived from an EMBL/GenBank/DDBJ whole genome shotgun (WGS) entry which is preliminary data.</text>
</comment>
<dbReference type="CDD" id="cd02440">
    <property type="entry name" value="AdoMet_MTases"/>
    <property type="match status" value="1"/>
</dbReference>
<dbReference type="RefSeq" id="WP_258815729.1">
    <property type="nucleotide sequence ID" value="NZ_JANUGW010000003.1"/>
</dbReference>
<dbReference type="PROSITE" id="PS51682">
    <property type="entry name" value="SAM_OMT_I"/>
    <property type="match status" value="1"/>
</dbReference>
<dbReference type="InterPro" id="IPR002935">
    <property type="entry name" value="SAM_O-MeTrfase"/>
</dbReference>